<dbReference type="InterPro" id="IPR023352">
    <property type="entry name" value="MAPEG-like_dom_sf"/>
</dbReference>
<dbReference type="PANTHER" id="PTHR35371">
    <property type="entry name" value="INNER MEMBRANE PROTEIN"/>
    <property type="match status" value="1"/>
</dbReference>
<gene>
    <name evidence="6" type="ORF">C1752_03787</name>
</gene>
<dbReference type="Pfam" id="PF01124">
    <property type="entry name" value="MAPEG"/>
    <property type="match status" value="1"/>
</dbReference>
<feature type="transmembrane region" description="Helical" evidence="5">
    <location>
        <begin position="100"/>
        <end position="119"/>
    </location>
</feature>
<dbReference type="EMBL" id="PQWO01000011">
    <property type="protein sequence ID" value="PZD72201.1"/>
    <property type="molecule type" value="Genomic_DNA"/>
</dbReference>
<dbReference type="InterPro" id="IPR001129">
    <property type="entry name" value="Membr-assoc_MAPEG"/>
</dbReference>
<evidence type="ECO:0000256" key="1">
    <source>
        <dbReference type="ARBA" id="ARBA00004370"/>
    </source>
</evidence>
<dbReference type="Gene3D" id="1.20.120.550">
    <property type="entry name" value="Membrane associated eicosanoid/glutathione metabolism-like domain"/>
    <property type="match status" value="1"/>
</dbReference>
<evidence type="ECO:0008006" key="8">
    <source>
        <dbReference type="Google" id="ProtNLM"/>
    </source>
</evidence>
<evidence type="ECO:0000313" key="6">
    <source>
        <dbReference type="EMBL" id="PZD72201.1"/>
    </source>
</evidence>
<evidence type="ECO:0000256" key="3">
    <source>
        <dbReference type="ARBA" id="ARBA00022989"/>
    </source>
</evidence>
<evidence type="ECO:0000256" key="5">
    <source>
        <dbReference type="SAM" id="Phobius"/>
    </source>
</evidence>
<keyword evidence="2 5" id="KW-0812">Transmembrane</keyword>
<comment type="caution">
    <text evidence="6">The sequence shown here is derived from an EMBL/GenBank/DDBJ whole genome shotgun (WGS) entry which is preliminary data.</text>
</comment>
<name>A0A2W1JTE3_9CYAN</name>
<dbReference type="GO" id="GO:0016020">
    <property type="term" value="C:membrane"/>
    <property type="evidence" value="ECO:0007669"/>
    <property type="project" value="UniProtKB-SubCell"/>
</dbReference>
<keyword evidence="3 5" id="KW-1133">Transmembrane helix</keyword>
<feature type="transmembrane region" description="Helical" evidence="5">
    <location>
        <begin position="126"/>
        <end position="144"/>
    </location>
</feature>
<organism evidence="6 7">
    <name type="scientific">Acaryochloris thomasi RCC1774</name>
    <dbReference type="NCBI Taxonomy" id="1764569"/>
    <lineage>
        <taxon>Bacteria</taxon>
        <taxon>Bacillati</taxon>
        <taxon>Cyanobacteriota</taxon>
        <taxon>Cyanophyceae</taxon>
        <taxon>Acaryochloridales</taxon>
        <taxon>Acaryochloridaceae</taxon>
        <taxon>Acaryochloris</taxon>
        <taxon>Acaryochloris thomasi</taxon>
    </lineage>
</organism>
<sequence length="146" mass="16020">MHLYLNLDEKNSMTIELWSLLSVTAILWIAILVQQLQLDITGGAKYALSNREQGYSFKEATALTGRLARNVRNHVEGLALFAPLVLTAAIANISNTWTQSAAIAFSVTRGLHFFFYAAGITPFRSFAWGIGFFLALGSFVFGLITG</sequence>
<dbReference type="AlphaFoldDB" id="A0A2W1JTE3"/>
<comment type="subcellular location">
    <subcellularLocation>
        <location evidence="1">Membrane</location>
    </subcellularLocation>
</comment>
<feature type="transmembrane region" description="Helical" evidence="5">
    <location>
        <begin position="75"/>
        <end position="94"/>
    </location>
</feature>
<feature type="transmembrane region" description="Helical" evidence="5">
    <location>
        <begin position="15"/>
        <end position="33"/>
    </location>
</feature>
<reference evidence="6 7" key="1">
    <citation type="journal article" date="2018" name="Sci. Rep.">
        <title>A novel species of the marine cyanobacterium Acaryochloris with a unique pigment content and lifestyle.</title>
        <authorList>
            <person name="Partensky F."/>
            <person name="Six C."/>
            <person name="Ratin M."/>
            <person name="Garczarek L."/>
            <person name="Vaulot D."/>
            <person name="Probert I."/>
            <person name="Calteau A."/>
            <person name="Gourvil P."/>
            <person name="Marie D."/>
            <person name="Grebert T."/>
            <person name="Bouchier C."/>
            <person name="Le Panse S."/>
            <person name="Gachenot M."/>
            <person name="Rodriguez F."/>
            <person name="Garrido J.L."/>
        </authorList>
    </citation>
    <scope>NUCLEOTIDE SEQUENCE [LARGE SCALE GENOMIC DNA]</scope>
    <source>
        <strain evidence="6 7">RCC1774</strain>
    </source>
</reference>
<keyword evidence="4 5" id="KW-0472">Membrane</keyword>
<dbReference type="SUPFAM" id="SSF161084">
    <property type="entry name" value="MAPEG domain-like"/>
    <property type="match status" value="1"/>
</dbReference>
<dbReference type="PANTHER" id="PTHR35371:SF1">
    <property type="entry name" value="BLR7753 PROTEIN"/>
    <property type="match status" value="1"/>
</dbReference>
<dbReference type="Proteomes" id="UP000248857">
    <property type="component" value="Unassembled WGS sequence"/>
</dbReference>
<evidence type="ECO:0000256" key="4">
    <source>
        <dbReference type="ARBA" id="ARBA00023136"/>
    </source>
</evidence>
<evidence type="ECO:0000256" key="2">
    <source>
        <dbReference type="ARBA" id="ARBA00022692"/>
    </source>
</evidence>
<keyword evidence="7" id="KW-1185">Reference proteome</keyword>
<accession>A0A2W1JTE3</accession>
<proteinExistence type="predicted"/>
<evidence type="ECO:0000313" key="7">
    <source>
        <dbReference type="Proteomes" id="UP000248857"/>
    </source>
</evidence>
<protein>
    <recommendedName>
        <fullName evidence="8">MAPEG family protein</fullName>
    </recommendedName>
</protein>